<dbReference type="InterPro" id="IPR007603">
    <property type="entry name" value="Choline_transptr-like"/>
</dbReference>
<evidence type="ECO:0000313" key="7">
    <source>
        <dbReference type="EMBL" id="CAE8609706.1"/>
    </source>
</evidence>
<evidence type="ECO:0000256" key="6">
    <source>
        <dbReference type="RuleBase" id="RU368066"/>
    </source>
</evidence>
<dbReference type="Pfam" id="PF04515">
    <property type="entry name" value="Choline_transpo"/>
    <property type="match status" value="1"/>
</dbReference>
<evidence type="ECO:0000256" key="3">
    <source>
        <dbReference type="ARBA" id="ARBA00022692"/>
    </source>
</evidence>
<gene>
    <name evidence="7" type="ORF">PGLA1383_LOCUS27533</name>
</gene>
<dbReference type="EMBL" id="CAJNNV010024385">
    <property type="protein sequence ID" value="CAE8609706.1"/>
    <property type="molecule type" value="Genomic_DNA"/>
</dbReference>
<keyword evidence="5 6" id="KW-0472">Membrane</keyword>
<evidence type="ECO:0000313" key="8">
    <source>
        <dbReference type="Proteomes" id="UP000654075"/>
    </source>
</evidence>
<protein>
    <recommendedName>
        <fullName evidence="6">Choline transporter-like protein</fullName>
    </recommendedName>
</protein>
<dbReference type="GO" id="GO:0022857">
    <property type="term" value="F:transmembrane transporter activity"/>
    <property type="evidence" value="ECO:0007669"/>
    <property type="project" value="UniProtKB-UniRule"/>
</dbReference>
<feature type="transmembrane region" description="Helical" evidence="6">
    <location>
        <begin position="35"/>
        <end position="59"/>
    </location>
</feature>
<keyword evidence="4 6" id="KW-1133">Transmembrane helix</keyword>
<dbReference type="Proteomes" id="UP000654075">
    <property type="component" value="Unassembled WGS sequence"/>
</dbReference>
<evidence type="ECO:0000256" key="1">
    <source>
        <dbReference type="ARBA" id="ARBA00004141"/>
    </source>
</evidence>
<organism evidence="7 8">
    <name type="scientific">Polarella glacialis</name>
    <name type="common">Dinoflagellate</name>
    <dbReference type="NCBI Taxonomy" id="89957"/>
    <lineage>
        <taxon>Eukaryota</taxon>
        <taxon>Sar</taxon>
        <taxon>Alveolata</taxon>
        <taxon>Dinophyceae</taxon>
        <taxon>Suessiales</taxon>
        <taxon>Suessiaceae</taxon>
        <taxon>Polarella</taxon>
    </lineage>
</organism>
<keyword evidence="8" id="KW-1185">Reference proteome</keyword>
<dbReference type="AlphaFoldDB" id="A0A813F808"/>
<evidence type="ECO:0000256" key="4">
    <source>
        <dbReference type="ARBA" id="ARBA00022989"/>
    </source>
</evidence>
<feature type="non-terminal residue" evidence="7">
    <location>
        <position position="1"/>
    </location>
</feature>
<feature type="non-terminal residue" evidence="7">
    <location>
        <position position="255"/>
    </location>
</feature>
<proteinExistence type="inferred from homology"/>
<feature type="transmembrane region" description="Helical" evidence="6">
    <location>
        <begin position="93"/>
        <end position="125"/>
    </location>
</feature>
<comment type="subcellular location">
    <subcellularLocation>
        <location evidence="6">Cell membrane</location>
        <topology evidence="6">Multi-pass membrane protein</topology>
    </subcellularLocation>
    <subcellularLocation>
        <location evidence="1">Membrane</location>
        <topology evidence="1">Multi-pass membrane protein</topology>
    </subcellularLocation>
</comment>
<evidence type="ECO:0000256" key="2">
    <source>
        <dbReference type="ARBA" id="ARBA00007168"/>
    </source>
</evidence>
<evidence type="ECO:0000256" key="5">
    <source>
        <dbReference type="ARBA" id="ARBA00023136"/>
    </source>
</evidence>
<keyword evidence="3 6" id="KW-0812">Transmembrane</keyword>
<sequence>KTTRHSVSKIDEAVGIIFAATECIFDDNAWFTIQLVPLFSAIFEILLLAVLGYGAMLVLSVGTINGKTVVVNGHYFTGLYKEVQKEWYWDWALFYYGLGVLWIFEISIAAGQYVITYMVCTWFFVETKKVANTAKGSQPFQAAYKGQGKKVSGVRVHGVDSVMGGERGGYIEQDVTRGSGHVLVVPLGIRHPDGKDYLAGVAQIEKKTHPIAACTEALVTVTFHHLGSLCLAAPQVFITRPFRASSNIIKFLMTP</sequence>
<comment type="similarity">
    <text evidence="2 6">Belongs to the CTL (choline transporter-like) family.</text>
</comment>
<comment type="caution">
    <text evidence="6">Lacks conserved residue(s) required for the propagation of feature annotation.</text>
</comment>
<comment type="caution">
    <text evidence="7">The sequence shown here is derived from an EMBL/GenBank/DDBJ whole genome shotgun (WGS) entry which is preliminary data.</text>
</comment>
<comment type="function">
    <text evidence="6">Choline transporter.</text>
</comment>
<accession>A0A813F808</accession>
<name>A0A813F808_POLGL</name>
<reference evidence="7" key="1">
    <citation type="submission" date="2021-02" db="EMBL/GenBank/DDBJ databases">
        <authorList>
            <person name="Dougan E. K."/>
            <person name="Rhodes N."/>
            <person name="Thang M."/>
            <person name="Chan C."/>
        </authorList>
    </citation>
    <scope>NUCLEOTIDE SEQUENCE</scope>
</reference>
<dbReference type="GO" id="GO:0005886">
    <property type="term" value="C:plasma membrane"/>
    <property type="evidence" value="ECO:0007669"/>
    <property type="project" value="UniProtKB-SubCell"/>
</dbReference>